<dbReference type="Gene3D" id="2.30.130.30">
    <property type="entry name" value="Hypothetical protein"/>
    <property type="match status" value="1"/>
</dbReference>
<protein>
    <submittedName>
        <fullName evidence="2">ASC-1-like (ASCH) protein</fullName>
    </submittedName>
</protein>
<name>A0A2A9FK47_9PSEU</name>
<evidence type="ECO:0000313" key="2">
    <source>
        <dbReference type="EMBL" id="PFG50932.1"/>
    </source>
</evidence>
<dbReference type="InterPro" id="IPR007374">
    <property type="entry name" value="ASCH_domain"/>
</dbReference>
<proteinExistence type="predicted"/>
<dbReference type="Proteomes" id="UP000243542">
    <property type="component" value="Unassembled WGS sequence"/>
</dbReference>
<dbReference type="InterPro" id="IPR015947">
    <property type="entry name" value="PUA-like_sf"/>
</dbReference>
<dbReference type="Pfam" id="PF04266">
    <property type="entry name" value="ASCH"/>
    <property type="match status" value="1"/>
</dbReference>
<dbReference type="AlphaFoldDB" id="A0A2A9FK47"/>
<feature type="domain" description="ASCH" evidence="1">
    <location>
        <begin position="288"/>
        <end position="392"/>
    </location>
</feature>
<dbReference type="EMBL" id="PDJK01000002">
    <property type="protein sequence ID" value="PFG50932.1"/>
    <property type="molecule type" value="Genomic_DNA"/>
</dbReference>
<gene>
    <name evidence="2" type="ORF">ATK36_6191</name>
</gene>
<organism evidence="2 3">
    <name type="scientific">Amycolatopsis sulphurea</name>
    <dbReference type="NCBI Taxonomy" id="76022"/>
    <lineage>
        <taxon>Bacteria</taxon>
        <taxon>Bacillati</taxon>
        <taxon>Actinomycetota</taxon>
        <taxon>Actinomycetes</taxon>
        <taxon>Pseudonocardiales</taxon>
        <taxon>Pseudonocardiaceae</taxon>
        <taxon>Amycolatopsis</taxon>
    </lineage>
</organism>
<keyword evidence="3" id="KW-1185">Reference proteome</keyword>
<dbReference type="SUPFAM" id="SSF88697">
    <property type="entry name" value="PUA domain-like"/>
    <property type="match status" value="1"/>
</dbReference>
<sequence length="397" mass="44879">MVLDPETHSAYQQTYYHALSKDGVGELIERYYRAFFDSLSEATDTDYAVETYADQQAGPGFRAEFLRTLEHLEDIRWWMAPSHGVVHIRIPCPDCGWAEKRADRTKLAHLDEDGATSTAACFDHGPYEAHIDPEDDQPYLDLATLYRNLVKERALGRDERTLHVMMKGGDWTFGCQLVDGALGALDTPPARMPSRIFTPQVLAPTGAKLSKSLLREHGKDVLPADVEPWMLDTTAWPADVDNYVDALVWLVGELLTDPKHFFRSFTVKELGRLMTARPTEPLVRAHEMGIYKRYFDLIAAGRKTTEIRVNDSSRKKIKEGSLIRFRCQGDEILTRVTRIARYATFDDMFAHETVASVNPLATREDQLANIRQIYPPEREALGVVAIGIELLGPPRTS</sequence>
<evidence type="ECO:0000313" key="3">
    <source>
        <dbReference type="Proteomes" id="UP000243542"/>
    </source>
</evidence>
<accession>A0A2A9FK47</accession>
<evidence type="ECO:0000259" key="1">
    <source>
        <dbReference type="SMART" id="SM01022"/>
    </source>
</evidence>
<reference evidence="2 3" key="1">
    <citation type="submission" date="2017-10" db="EMBL/GenBank/DDBJ databases">
        <title>Sequencing the genomes of 1000 actinobacteria strains.</title>
        <authorList>
            <person name="Klenk H.-P."/>
        </authorList>
    </citation>
    <scope>NUCLEOTIDE SEQUENCE [LARGE SCALE GENOMIC DNA]</scope>
    <source>
        <strain evidence="2 3">DSM 46092</strain>
    </source>
</reference>
<dbReference type="SMART" id="SM01022">
    <property type="entry name" value="ASCH"/>
    <property type="match status" value="1"/>
</dbReference>
<comment type="caution">
    <text evidence="2">The sequence shown here is derived from an EMBL/GenBank/DDBJ whole genome shotgun (WGS) entry which is preliminary data.</text>
</comment>